<dbReference type="EMBL" id="PFBI01000006">
    <property type="protein sequence ID" value="PIR84476.1"/>
    <property type="molecule type" value="Genomic_DNA"/>
</dbReference>
<evidence type="ECO:0008006" key="5">
    <source>
        <dbReference type="Google" id="ProtNLM"/>
    </source>
</evidence>
<feature type="transmembrane region" description="Helical" evidence="2">
    <location>
        <begin position="31"/>
        <end position="53"/>
    </location>
</feature>
<name>A0A2H0UFM6_9BACT</name>
<reference evidence="4" key="1">
    <citation type="submission" date="2017-09" db="EMBL/GenBank/DDBJ databases">
        <title>Depth-based differentiation of microbial function through sediment-hosted aquifers and enrichment of novel symbionts in the deep terrestrial subsurface.</title>
        <authorList>
            <person name="Probst A.J."/>
            <person name="Ladd B."/>
            <person name="Jarett J.K."/>
            <person name="Geller-Mcgrath D.E."/>
            <person name="Sieber C.M.K."/>
            <person name="Emerson J.B."/>
            <person name="Anantharaman K."/>
            <person name="Thomas B.C."/>
            <person name="Malmstrom R."/>
            <person name="Stieglmeier M."/>
            <person name="Klingl A."/>
            <person name="Woyke T."/>
            <person name="Ryan C.M."/>
            <person name="Banfield J.F."/>
        </authorList>
    </citation>
    <scope>NUCLEOTIDE SEQUENCE [LARGE SCALE GENOMIC DNA]</scope>
</reference>
<evidence type="ECO:0000313" key="4">
    <source>
        <dbReference type="Proteomes" id="UP000229344"/>
    </source>
</evidence>
<comment type="caution">
    <text evidence="3">The sequence shown here is derived from an EMBL/GenBank/DDBJ whole genome shotgun (WGS) entry which is preliminary data.</text>
</comment>
<dbReference type="Proteomes" id="UP000229344">
    <property type="component" value="Unassembled WGS sequence"/>
</dbReference>
<keyword evidence="2" id="KW-0812">Transmembrane</keyword>
<keyword evidence="2" id="KW-0472">Membrane</keyword>
<gene>
    <name evidence="3" type="ORF">COU16_02760</name>
</gene>
<evidence type="ECO:0000256" key="2">
    <source>
        <dbReference type="SAM" id="Phobius"/>
    </source>
</evidence>
<organism evidence="3 4">
    <name type="scientific">Candidatus Kaiserbacteria bacterium CG10_big_fil_rev_8_21_14_0_10_47_16</name>
    <dbReference type="NCBI Taxonomy" id="1974608"/>
    <lineage>
        <taxon>Bacteria</taxon>
        <taxon>Candidatus Kaiseribacteriota</taxon>
    </lineage>
</organism>
<keyword evidence="2" id="KW-1133">Transmembrane helix</keyword>
<accession>A0A2H0UFM6</accession>
<protein>
    <recommendedName>
        <fullName evidence="5">PilN domain-containing protein</fullName>
    </recommendedName>
</protein>
<evidence type="ECO:0000313" key="3">
    <source>
        <dbReference type="EMBL" id="PIR84476.1"/>
    </source>
</evidence>
<proteinExistence type="predicted"/>
<sequence length="241" mass="25454">MESTPRSSFIPKQAMASAIPKKVRSHRSFNLVSVAVRVLFVAAIVSAVAAFGYKYYLERDLSATQQALSDASQKFNQAQLDGVVAFDEKLNIAQSLLDAHLSPSKIFTALEEKTKASIQYTSFDYIRSSEGVPSITIDGVTDDFGKVALQKLQYASSPLLAGVVVTKVSLDVSGGAEDAVKNMPIHFSLTATLSGADVAYDAPYVAPIVIEESAAATTTASTTESTIPASTTATSSNNGTQ</sequence>
<dbReference type="AlphaFoldDB" id="A0A2H0UFM6"/>
<evidence type="ECO:0000256" key="1">
    <source>
        <dbReference type="SAM" id="MobiDB-lite"/>
    </source>
</evidence>
<feature type="region of interest" description="Disordered" evidence="1">
    <location>
        <begin position="217"/>
        <end position="241"/>
    </location>
</feature>